<gene>
    <name evidence="2" type="ORF">SAMN05444920_101713</name>
</gene>
<dbReference type="GO" id="GO:0003700">
    <property type="term" value="F:DNA-binding transcription factor activity"/>
    <property type="evidence" value="ECO:0007669"/>
    <property type="project" value="InterPro"/>
</dbReference>
<evidence type="ECO:0000259" key="1">
    <source>
        <dbReference type="SMART" id="SM00418"/>
    </source>
</evidence>
<dbReference type="Proteomes" id="UP000236732">
    <property type="component" value="Unassembled WGS sequence"/>
</dbReference>
<dbReference type="InterPro" id="IPR036388">
    <property type="entry name" value="WH-like_DNA-bd_sf"/>
</dbReference>
<reference evidence="2 3" key="1">
    <citation type="submission" date="2016-10" db="EMBL/GenBank/DDBJ databases">
        <authorList>
            <person name="de Groot N.N."/>
        </authorList>
    </citation>
    <scope>NUCLEOTIDE SEQUENCE [LARGE SCALE GENOMIC DNA]</scope>
    <source>
        <strain evidence="2 3">CGMCC 4.7037</strain>
    </source>
</reference>
<keyword evidence="3" id="KW-1185">Reference proteome</keyword>
<sequence>MSSLSTVLPVGAQVTRTNVWSELRFGSTPRLHISISPNLTALAMIADALAGRRRGLPELWRRAISSRVGPAGHDAVRPLAAPGYSIAPDSLVPHSPVDGDISVPTQVSALHDIPPDALIKDLEETFGPGTPPAHWRSAAERPTRWLRGYASALADVWNTTEPLWQRARPLLDREIQRVGVTNVRGGPELLLGALSGRIMYGERGLLISDVEATTHELGDRKIVLVPMLAGKDAVIVSLDHPDAVWIAYPVPGADSLWRKPVAPAVDELTALVGPVRADLLCALDQPMTMSMLATDMKIAPSGLTYHCDRLRAGRLITRERRGREVWIARTHRAEELLELFRR</sequence>
<dbReference type="InterPro" id="IPR036390">
    <property type="entry name" value="WH_DNA-bd_sf"/>
</dbReference>
<dbReference type="InterPro" id="IPR011991">
    <property type="entry name" value="ArsR-like_HTH"/>
</dbReference>
<organism evidence="2 3">
    <name type="scientific">Nonomuraea solani</name>
    <dbReference type="NCBI Taxonomy" id="1144553"/>
    <lineage>
        <taxon>Bacteria</taxon>
        <taxon>Bacillati</taxon>
        <taxon>Actinomycetota</taxon>
        <taxon>Actinomycetes</taxon>
        <taxon>Streptosporangiales</taxon>
        <taxon>Streptosporangiaceae</taxon>
        <taxon>Nonomuraea</taxon>
    </lineage>
</organism>
<dbReference type="SUPFAM" id="SSF46785">
    <property type="entry name" value="Winged helix' DNA-binding domain"/>
    <property type="match status" value="1"/>
</dbReference>
<dbReference type="InterPro" id="IPR001845">
    <property type="entry name" value="HTH_ArsR_DNA-bd_dom"/>
</dbReference>
<proteinExistence type="predicted"/>
<protein>
    <recommendedName>
        <fullName evidence="1">HTH arsR-type domain-containing protein</fullName>
    </recommendedName>
</protein>
<dbReference type="SMART" id="SM00418">
    <property type="entry name" value="HTH_ARSR"/>
    <property type="match status" value="1"/>
</dbReference>
<feature type="domain" description="HTH arsR-type" evidence="1">
    <location>
        <begin position="266"/>
        <end position="342"/>
    </location>
</feature>
<evidence type="ECO:0000313" key="2">
    <source>
        <dbReference type="EMBL" id="SEF80530.1"/>
    </source>
</evidence>
<dbReference type="Gene3D" id="1.10.10.10">
    <property type="entry name" value="Winged helix-like DNA-binding domain superfamily/Winged helix DNA-binding domain"/>
    <property type="match status" value="1"/>
</dbReference>
<accession>A0A1H5V027</accession>
<dbReference type="EMBL" id="FNVT01000001">
    <property type="protein sequence ID" value="SEF80530.1"/>
    <property type="molecule type" value="Genomic_DNA"/>
</dbReference>
<dbReference type="CDD" id="cd00090">
    <property type="entry name" value="HTH_ARSR"/>
    <property type="match status" value="1"/>
</dbReference>
<evidence type="ECO:0000313" key="3">
    <source>
        <dbReference type="Proteomes" id="UP000236732"/>
    </source>
</evidence>
<name>A0A1H5V027_9ACTN</name>
<dbReference type="AlphaFoldDB" id="A0A1H5V027"/>